<dbReference type="OrthoDB" id="9993784at2"/>
<feature type="chain" id="PRO_5012253084" description="Lipoprotein" evidence="2">
    <location>
        <begin position="25"/>
        <end position="208"/>
    </location>
</feature>
<dbReference type="PROSITE" id="PS51257">
    <property type="entry name" value="PROKAR_LIPOPROTEIN"/>
    <property type="match status" value="1"/>
</dbReference>
<feature type="signal peptide" evidence="2">
    <location>
        <begin position="1"/>
        <end position="24"/>
    </location>
</feature>
<proteinExistence type="predicted"/>
<dbReference type="RefSeq" id="WP_076004105.1">
    <property type="nucleotide sequence ID" value="NZ_CP018258.1"/>
</dbReference>
<keyword evidence="2" id="KW-0732">Signal</keyword>
<accession>A0A1P8F7H1</accession>
<feature type="region of interest" description="Disordered" evidence="1">
    <location>
        <begin position="138"/>
        <end position="159"/>
    </location>
</feature>
<evidence type="ECO:0000313" key="4">
    <source>
        <dbReference type="Proteomes" id="UP000185934"/>
    </source>
</evidence>
<protein>
    <recommendedName>
        <fullName evidence="5">Lipoprotein</fullName>
    </recommendedName>
</protein>
<dbReference type="KEGG" id="dfo:Dform_01086"/>
<evidence type="ECO:0000256" key="1">
    <source>
        <dbReference type="SAM" id="MobiDB-lite"/>
    </source>
</evidence>
<dbReference type="STRING" id="1839801.Dform_01086"/>
<dbReference type="AlphaFoldDB" id="A0A1P8F7H1"/>
<keyword evidence="4" id="KW-1185">Reference proteome</keyword>
<organism evidence="3 4">
    <name type="scientific">Dehalogenimonas formicexedens</name>
    <dbReference type="NCBI Taxonomy" id="1839801"/>
    <lineage>
        <taxon>Bacteria</taxon>
        <taxon>Bacillati</taxon>
        <taxon>Chloroflexota</taxon>
        <taxon>Dehalococcoidia</taxon>
        <taxon>Dehalococcoidales</taxon>
        <taxon>Dehalococcoidaceae</taxon>
        <taxon>Dehalogenimonas</taxon>
    </lineage>
</organism>
<dbReference type="EMBL" id="CP018258">
    <property type="protein sequence ID" value="APV44421.1"/>
    <property type="molecule type" value="Genomic_DNA"/>
</dbReference>
<feature type="compositionally biased region" description="Low complexity" evidence="1">
    <location>
        <begin position="141"/>
        <end position="159"/>
    </location>
</feature>
<evidence type="ECO:0000256" key="2">
    <source>
        <dbReference type="SAM" id="SignalP"/>
    </source>
</evidence>
<sequence>MLISVRRIIKIVSPIFIIASISVACSSSGDYQAMNIKEGFQHFTFEYPKDYKLIYLNLENMENSVNSQVGISFNSSSGYSEIYIYVWYPASDTNTSEKLITALVNNAKSSLSDFSIVSMQPIMLGDIRAQQCFFTADSSGTTSPQDTAQPTTTAPVQPTLQPRPANYYITVMVQSGIAIEIDMTCDQTIASSMTDGYQHVLESFGLLD</sequence>
<name>A0A1P8F7H1_9CHLR</name>
<evidence type="ECO:0008006" key="5">
    <source>
        <dbReference type="Google" id="ProtNLM"/>
    </source>
</evidence>
<dbReference type="Proteomes" id="UP000185934">
    <property type="component" value="Chromosome"/>
</dbReference>
<reference evidence="4" key="1">
    <citation type="submission" date="2016-11" db="EMBL/GenBank/DDBJ databases">
        <title>Dehalogenimonas formicexedens sp. nov., a chlorinated alkane respiring bacterium isolated from contaminated groundwater.</title>
        <authorList>
            <person name="Key T.A."/>
            <person name="Bowman K.S."/>
            <person name="Lee I."/>
            <person name="Chun J."/>
            <person name="Albuquerque L."/>
            <person name="da Costa M.S."/>
            <person name="Rainey F.A."/>
            <person name="Moe W.M."/>
        </authorList>
    </citation>
    <scope>NUCLEOTIDE SEQUENCE [LARGE SCALE GENOMIC DNA]</scope>
    <source>
        <strain evidence="4">NSZ-14</strain>
    </source>
</reference>
<evidence type="ECO:0000313" key="3">
    <source>
        <dbReference type="EMBL" id="APV44421.1"/>
    </source>
</evidence>
<gene>
    <name evidence="3" type="ORF">Dform_01086</name>
</gene>